<dbReference type="OrthoDB" id="4407718at2"/>
<dbReference type="Proteomes" id="UP000285278">
    <property type="component" value="Unassembled WGS sequence"/>
</dbReference>
<evidence type="ECO:0000313" key="2">
    <source>
        <dbReference type="Proteomes" id="UP000285278"/>
    </source>
</evidence>
<dbReference type="RefSeq" id="WP_025403079.1">
    <property type="nucleotide sequence ID" value="NZ_CBCRUA010000009.1"/>
</dbReference>
<keyword evidence="2" id="KW-1185">Reference proteome</keyword>
<comment type="caution">
    <text evidence="1">The sequence shown here is derived from an EMBL/GenBank/DDBJ whole genome shotgun (WGS) entry which is preliminary data.</text>
</comment>
<dbReference type="EMBL" id="QXJK01000007">
    <property type="protein sequence ID" value="RIX34406.1"/>
    <property type="molecule type" value="Genomic_DNA"/>
</dbReference>
<sequence>MAQLNSATYHLKDLATMAAQATAMLRHPRSRIRITPGWRAPSLELSVGGEKLVVHVSRRRISPLMWERLAHTPPPDDDLFLVTLTAEYPQWLREQARWMLADITRGAWVATDDQARESTWNALMSSSDLRRNPSEEDWAA</sequence>
<reference evidence="1 2" key="1">
    <citation type="submission" date="2018-09" db="EMBL/GenBank/DDBJ databases">
        <title>Optimization and identification of Corynebacterium falsenii FN1-14 from fish paste.</title>
        <authorList>
            <person name="Daroonpunt R."/>
            <person name="Tanasupawat S."/>
        </authorList>
    </citation>
    <scope>NUCLEOTIDE SEQUENCE [LARGE SCALE GENOMIC DNA]</scope>
    <source>
        <strain evidence="1 2">FN1-14</strain>
    </source>
</reference>
<evidence type="ECO:0000313" key="1">
    <source>
        <dbReference type="EMBL" id="RIX34406.1"/>
    </source>
</evidence>
<accession>A0A418Q6H8</accession>
<gene>
    <name evidence="1" type="ORF">D3M95_07550</name>
</gene>
<proteinExistence type="predicted"/>
<dbReference type="AlphaFoldDB" id="A0A418Q6H8"/>
<organism evidence="1 2">
    <name type="scientific">Corynebacterium falsenii</name>
    <dbReference type="NCBI Taxonomy" id="108486"/>
    <lineage>
        <taxon>Bacteria</taxon>
        <taxon>Bacillati</taxon>
        <taxon>Actinomycetota</taxon>
        <taxon>Actinomycetes</taxon>
        <taxon>Mycobacteriales</taxon>
        <taxon>Corynebacteriaceae</taxon>
        <taxon>Corynebacterium</taxon>
    </lineage>
</organism>
<protein>
    <submittedName>
        <fullName evidence="1">Uncharacterized protein</fullName>
    </submittedName>
</protein>
<name>A0A418Q6H8_9CORY</name>